<evidence type="ECO:0000256" key="2">
    <source>
        <dbReference type="ARBA" id="ARBA00023125"/>
    </source>
</evidence>
<comment type="caution">
    <text evidence="6">The sequence shown here is derived from an EMBL/GenBank/DDBJ whole genome shotgun (WGS) entry which is preliminary data.</text>
</comment>
<proteinExistence type="predicted"/>
<dbReference type="GO" id="GO:0000976">
    <property type="term" value="F:transcription cis-regulatory region binding"/>
    <property type="evidence" value="ECO:0007669"/>
    <property type="project" value="TreeGrafter"/>
</dbReference>
<dbReference type="SUPFAM" id="SSF46689">
    <property type="entry name" value="Homeodomain-like"/>
    <property type="match status" value="1"/>
</dbReference>
<dbReference type="InterPro" id="IPR009057">
    <property type="entry name" value="Homeodomain-like_sf"/>
</dbReference>
<dbReference type="InterPro" id="IPR036271">
    <property type="entry name" value="Tet_transcr_reg_TetR-rel_C_sf"/>
</dbReference>
<name>A0A7Y2LYV4_9MICO</name>
<dbReference type="Proteomes" id="UP000543598">
    <property type="component" value="Unassembled WGS sequence"/>
</dbReference>
<reference evidence="6 7" key="1">
    <citation type="submission" date="2020-05" db="EMBL/GenBank/DDBJ databases">
        <title>MicrobeNet Type strains.</title>
        <authorList>
            <person name="Nicholson A.C."/>
        </authorList>
    </citation>
    <scope>NUCLEOTIDE SEQUENCE [LARGE SCALE GENOMIC DNA]</scope>
    <source>
        <strain evidence="6 7">JCM 14282</strain>
    </source>
</reference>
<dbReference type="AlphaFoldDB" id="A0A7Y2LYV4"/>
<evidence type="ECO:0000313" key="7">
    <source>
        <dbReference type="Proteomes" id="UP000543598"/>
    </source>
</evidence>
<keyword evidence="7" id="KW-1185">Reference proteome</keyword>
<feature type="domain" description="HTH tetR-type" evidence="5">
    <location>
        <begin position="14"/>
        <end position="74"/>
    </location>
</feature>
<dbReference type="Gene3D" id="1.10.357.10">
    <property type="entry name" value="Tetracycline Repressor, domain 2"/>
    <property type="match status" value="1"/>
</dbReference>
<accession>A0A7Y2LYV4</accession>
<dbReference type="SUPFAM" id="SSF48498">
    <property type="entry name" value="Tetracyclin repressor-like, C-terminal domain"/>
    <property type="match status" value="1"/>
</dbReference>
<dbReference type="Pfam" id="PF02909">
    <property type="entry name" value="TetR_C_1"/>
    <property type="match status" value="1"/>
</dbReference>
<protein>
    <submittedName>
        <fullName evidence="6">TetR/AcrR family transcriptional regulator</fullName>
    </submittedName>
</protein>
<sequence>MTDTAHPRQRRPRNSLTVESILDAGEGVASAGFEALTVRAVADELGASPMALYRYFATKDELVDALLDRVLGRIEPAPETDDPLEDLAVFALYHRAMLLAHPWAIAPLFGRPLPGPNALPIGENALRILSQAGITGDDAVAVFSGILALNYGWAAFTVGRVGLQGPVTAERIAAPPDPGLPLTASVAEAMGRYGSDEHYGTVLTALLTGVGALAGTESRAV</sequence>
<dbReference type="Pfam" id="PF00440">
    <property type="entry name" value="TetR_N"/>
    <property type="match status" value="1"/>
</dbReference>
<dbReference type="PROSITE" id="PS50977">
    <property type="entry name" value="HTH_TETR_2"/>
    <property type="match status" value="1"/>
</dbReference>
<dbReference type="PANTHER" id="PTHR30055">
    <property type="entry name" value="HTH-TYPE TRANSCRIPTIONAL REGULATOR RUTR"/>
    <property type="match status" value="1"/>
</dbReference>
<feature type="DNA-binding region" description="H-T-H motif" evidence="4">
    <location>
        <begin position="37"/>
        <end position="56"/>
    </location>
</feature>
<dbReference type="InterPro" id="IPR004111">
    <property type="entry name" value="Repressor_TetR_C"/>
</dbReference>
<evidence type="ECO:0000256" key="1">
    <source>
        <dbReference type="ARBA" id="ARBA00023015"/>
    </source>
</evidence>
<dbReference type="RefSeq" id="WP_167041508.1">
    <property type="nucleotide sequence ID" value="NZ_BAAANA010000003.1"/>
</dbReference>
<dbReference type="EMBL" id="JABEMB010000001">
    <property type="protein sequence ID" value="NNH02664.1"/>
    <property type="molecule type" value="Genomic_DNA"/>
</dbReference>
<evidence type="ECO:0000256" key="4">
    <source>
        <dbReference type="PROSITE-ProRule" id="PRU00335"/>
    </source>
</evidence>
<dbReference type="InterPro" id="IPR001647">
    <property type="entry name" value="HTH_TetR"/>
</dbReference>
<dbReference type="GO" id="GO:0045892">
    <property type="term" value="P:negative regulation of DNA-templated transcription"/>
    <property type="evidence" value="ECO:0007669"/>
    <property type="project" value="InterPro"/>
</dbReference>
<evidence type="ECO:0000259" key="5">
    <source>
        <dbReference type="PROSITE" id="PS50977"/>
    </source>
</evidence>
<keyword evidence="1" id="KW-0805">Transcription regulation</keyword>
<keyword evidence="3" id="KW-0804">Transcription</keyword>
<dbReference type="GO" id="GO:0003700">
    <property type="term" value="F:DNA-binding transcription factor activity"/>
    <property type="evidence" value="ECO:0007669"/>
    <property type="project" value="TreeGrafter"/>
</dbReference>
<dbReference type="InterPro" id="IPR050109">
    <property type="entry name" value="HTH-type_TetR-like_transc_reg"/>
</dbReference>
<evidence type="ECO:0000313" key="6">
    <source>
        <dbReference type="EMBL" id="NNH02664.1"/>
    </source>
</evidence>
<evidence type="ECO:0000256" key="3">
    <source>
        <dbReference type="ARBA" id="ARBA00023163"/>
    </source>
</evidence>
<dbReference type="PANTHER" id="PTHR30055:SF151">
    <property type="entry name" value="TRANSCRIPTIONAL REGULATORY PROTEIN"/>
    <property type="match status" value="1"/>
</dbReference>
<organism evidence="6 7">
    <name type="scientific">Microbacterium ulmi</name>
    <dbReference type="NCBI Taxonomy" id="179095"/>
    <lineage>
        <taxon>Bacteria</taxon>
        <taxon>Bacillati</taxon>
        <taxon>Actinomycetota</taxon>
        <taxon>Actinomycetes</taxon>
        <taxon>Micrococcales</taxon>
        <taxon>Microbacteriaceae</taxon>
        <taxon>Microbacterium</taxon>
    </lineage>
</organism>
<keyword evidence="2 4" id="KW-0238">DNA-binding</keyword>
<gene>
    <name evidence="6" type="ORF">HLA99_02135</name>
</gene>